<comment type="caution">
    <text evidence="1">The sequence shown here is derived from an EMBL/GenBank/DDBJ whole genome shotgun (WGS) entry which is preliminary data.</text>
</comment>
<protein>
    <submittedName>
        <fullName evidence="1">Uncharacterized protein</fullName>
    </submittedName>
</protein>
<dbReference type="Proteomes" id="UP001162060">
    <property type="component" value="Unassembled WGS sequence"/>
</dbReference>
<name>A0AAV1UPK9_9STRA</name>
<gene>
    <name evidence="1" type="ORF">PM001_LOCUS20475</name>
</gene>
<organism evidence="1 2">
    <name type="scientific">Peronospora matthiolae</name>
    <dbReference type="NCBI Taxonomy" id="2874970"/>
    <lineage>
        <taxon>Eukaryota</taxon>
        <taxon>Sar</taxon>
        <taxon>Stramenopiles</taxon>
        <taxon>Oomycota</taxon>
        <taxon>Peronosporomycetes</taxon>
        <taxon>Peronosporales</taxon>
        <taxon>Peronosporaceae</taxon>
        <taxon>Peronospora</taxon>
    </lineage>
</organism>
<reference evidence="1" key="1">
    <citation type="submission" date="2024-01" db="EMBL/GenBank/DDBJ databases">
        <authorList>
            <person name="Webb A."/>
        </authorList>
    </citation>
    <scope>NUCLEOTIDE SEQUENCE</scope>
    <source>
        <strain evidence="1">Pm1</strain>
    </source>
</reference>
<dbReference type="AlphaFoldDB" id="A0AAV1UPK9"/>
<sequence>MDEREFLWMLERYPSVRKKTHCRVQWNDMYDEASGKQEGEVGSGTFLLPGQDRVIEAADSVGDALEKVLAPCFSSQETAKIQHELEKSLEAFVARLCLEHVDDLCAQFVTTKLT</sequence>
<accession>A0AAV1UPK9</accession>
<evidence type="ECO:0000313" key="2">
    <source>
        <dbReference type="Proteomes" id="UP001162060"/>
    </source>
</evidence>
<proteinExistence type="predicted"/>
<evidence type="ECO:0000313" key="1">
    <source>
        <dbReference type="EMBL" id="CAK7935325.1"/>
    </source>
</evidence>
<dbReference type="EMBL" id="CAKLBY020000221">
    <property type="protein sequence ID" value="CAK7935325.1"/>
    <property type="molecule type" value="Genomic_DNA"/>
</dbReference>